<sequence>MAQSFDKLLGLCKDGRREQAKQWLQKNWGVLLEPGAGDKRPVGSAKALQAMQTTESAIKTLADGYELVVWVTVVEGKDDYRAPDPSGKDKTETRVADVLQLLQQAWAQLLAAAAPFTADGSSTYEAAQRDDASAVATTAPVSGSVTLPPSSAAAATASTTACAPAPAPAPAVSPAPQTAAAYEAAVCAAAASLPPWTRARCPGHPQRRMWDKLVDAHKYPTAKALLEEDPEHFAWEGFAAGGRHPLLRLIRDAPDTVKSADPNPQDPVVVSLPGLAATTAAALAACPAARARFPLDNPDPVLSPLVRALRTLDAKRFFAQIVDHFDLSLIFTYGSSILHIAVQNKYTTADHIRVLLKALQERAGAAADPLEAARLLGAVDYEHEGVTPLYRVVELHGKYYQALREAQTEAAAREERILLTKGAAGMAAAGREARVLRMQAKREEKVTRNAYSDLVQRADEMPYCRVQCVHYYYQWGFCWLPAAPPCEPARAAALRNDDRTPAEVAIGAPPLLLSSGGLAGGSTAGAGAGAGAAGAGAAAAAAAAC</sequence>
<proteinExistence type="predicted"/>
<dbReference type="AlphaFoldDB" id="A0A835YFR1"/>
<evidence type="ECO:0000313" key="1">
    <source>
        <dbReference type="EMBL" id="KAG2500393.1"/>
    </source>
</evidence>
<keyword evidence="2" id="KW-1185">Reference proteome</keyword>
<name>A0A835YFR1_9CHLO</name>
<gene>
    <name evidence="1" type="ORF">HYH03_001964</name>
</gene>
<evidence type="ECO:0000313" key="2">
    <source>
        <dbReference type="Proteomes" id="UP000612055"/>
    </source>
</evidence>
<dbReference type="Proteomes" id="UP000612055">
    <property type="component" value="Unassembled WGS sequence"/>
</dbReference>
<accession>A0A835YFR1</accession>
<comment type="caution">
    <text evidence="1">The sequence shown here is derived from an EMBL/GenBank/DDBJ whole genome shotgun (WGS) entry which is preliminary data.</text>
</comment>
<reference evidence="1" key="1">
    <citation type="journal article" date="2020" name="bioRxiv">
        <title>Comparative genomics of Chlamydomonas.</title>
        <authorList>
            <person name="Craig R.J."/>
            <person name="Hasan A.R."/>
            <person name="Ness R.W."/>
            <person name="Keightley P.D."/>
        </authorList>
    </citation>
    <scope>NUCLEOTIDE SEQUENCE</scope>
    <source>
        <strain evidence="1">CCAP 11/70</strain>
    </source>
</reference>
<organism evidence="1 2">
    <name type="scientific">Edaphochlamys debaryana</name>
    <dbReference type="NCBI Taxonomy" id="47281"/>
    <lineage>
        <taxon>Eukaryota</taxon>
        <taxon>Viridiplantae</taxon>
        <taxon>Chlorophyta</taxon>
        <taxon>core chlorophytes</taxon>
        <taxon>Chlorophyceae</taxon>
        <taxon>CS clade</taxon>
        <taxon>Chlamydomonadales</taxon>
        <taxon>Chlamydomonadales incertae sedis</taxon>
        <taxon>Edaphochlamys</taxon>
    </lineage>
</organism>
<protein>
    <submittedName>
        <fullName evidence="1">Uncharacterized protein</fullName>
    </submittedName>
</protein>
<dbReference type="EMBL" id="JAEHOE010000004">
    <property type="protein sequence ID" value="KAG2500393.1"/>
    <property type="molecule type" value="Genomic_DNA"/>
</dbReference>